<dbReference type="Proteomes" id="UP000293671">
    <property type="component" value="Unassembled WGS sequence"/>
</dbReference>
<evidence type="ECO:0000313" key="2">
    <source>
        <dbReference type="Proteomes" id="UP000293671"/>
    </source>
</evidence>
<accession>A0A4Q7VWS5</accession>
<dbReference type="InterPro" id="IPR006311">
    <property type="entry name" value="TAT_signal"/>
</dbReference>
<sequence length="300" mass="30909">MTEDPQNRCPSPLLHRRDWLILNLGVAAGFGAVSAPSAAQAPPASRAAERMPRVGVEAALVASGLAGHLREALKRDTGLLLQWVADPGGMLLPVLERGELDAAFTGTPDTESALERKGLVHDRRLIASNDHVLVGPTPVRATKKTAASGDPAGVAGGRDIAAALARIAEAGSRGEAGYVATGEASGTRGVEQAAWKLAGPLALGPWLRTAGAGPLAALQLARESGSYTLVERGVWLAAGAGSGLAPLVEDPARLAVPYHAMRPFRSQHPAAKLALNWLAGPNGQRAVAGFGRGYRRAAGR</sequence>
<dbReference type="InterPro" id="IPR052738">
    <property type="entry name" value="ABC-Tungstate_binding"/>
</dbReference>
<dbReference type="PANTHER" id="PTHR37945:SF1">
    <property type="entry name" value="EXTRACELLULAR TUNGSTATE BINDING PROTEIN"/>
    <property type="match status" value="1"/>
</dbReference>
<dbReference type="PROSITE" id="PS51318">
    <property type="entry name" value="TAT"/>
    <property type="match status" value="1"/>
</dbReference>
<dbReference type="RefSeq" id="WP_130431196.1">
    <property type="nucleotide sequence ID" value="NZ_SHKP01000005.1"/>
</dbReference>
<protein>
    <submittedName>
        <fullName evidence="1">Tungstate transport system substrate-binding protein</fullName>
    </submittedName>
</protein>
<reference evidence="1 2" key="1">
    <citation type="submission" date="2019-02" db="EMBL/GenBank/DDBJ databases">
        <title>Genomic Encyclopedia of Type Strains, Phase IV (KMG-IV): sequencing the most valuable type-strain genomes for metagenomic binning, comparative biology and taxonomic classification.</title>
        <authorList>
            <person name="Goeker M."/>
        </authorList>
    </citation>
    <scope>NUCLEOTIDE SEQUENCE [LARGE SCALE GENOMIC DNA]</scope>
    <source>
        <strain evidence="1 2">DSM 19570</strain>
    </source>
</reference>
<evidence type="ECO:0000313" key="1">
    <source>
        <dbReference type="EMBL" id="RZU00759.1"/>
    </source>
</evidence>
<dbReference type="SUPFAM" id="SSF53850">
    <property type="entry name" value="Periplasmic binding protein-like II"/>
    <property type="match status" value="1"/>
</dbReference>
<proteinExistence type="predicted"/>
<comment type="caution">
    <text evidence="1">The sequence shown here is derived from an EMBL/GenBank/DDBJ whole genome shotgun (WGS) entry which is preliminary data.</text>
</comment>
<gene>
    <name evidence="1" type="ORF">EV670_1471</name>
</gene>
<keyword evidence="2" id="KW-1185">Reference proteome</keyword>
<organism evidence="1 2">
    <name type="scientific">Rivibacter subsaxonicus</name>
    <dbReference type="NCBI Taxonomy" id="457575"/>
    <lineage>
        <taxon>Bacteria</taxon>
        <taxon>Pseudomonadati</taxon>
        <taxon>Pseudomonadota</taxon>
        <taxon>Betaproteobacteria</taxon>
        <taxon>Burkholderiales</taxon>
        <taxon>Rivibacter</taxon>
    </lineage>
</organism>
<dbReference type="PANTHER" id="PTHR37945">
    <property type="entry name" value="EXTRACELLULAR TUNGSTATE BINDING PROTEIN"/>
    <property type="match status" value="1"/>
</dbReference>
<dbReference type="AlphaFoldDB" id="A0A4Q7VWS5"/>
<name>A0A4Q7VWS5_9BURK</name>
<dbReference type="EMBL" id="SHKP01000005">
    <property type="protein sequence ID" value="RZU00759.1"/>
    <property type="molecule type" value="Genomic_DNA"/>
</dbReference>
<dbReference type="Gene3D" id="3.40.190.10">
    <property type="entry name" value="Periplasmic binding protein-like II"/>
    <property type="match status" value="2"/>
</dbReference>
<dbReference type="OrthoDB" id="9150466at2"/>